<protein>
    <submittedName>
        <fullName evidence="1">Uncharacterized protein</fullName>
    </submittedName>
</protein>
<evidence type="ECO:0000313" key="2">
    <source>
        <dbReference type="Proteomes" id="UP001066276"/>
    </source>
</evidence>
<reference evidence="1" key="1">
    <citation type="journal article" date="2022" name="bioRxiv">
        <title>Sequencing and chromosome-scale assembly of the giantPleurodeles waltlgenome.</title>
        <authorList>
            <person name="Brown T."/>
            <person name="Elewa A."/>
            <person name="Iarovenko S."/>
            <person name="Subramanian E."/>
            <person name="Araus A.J."/>
            <person name="Petzold A."/>
            <person name="Susuki M."/>
            <person name="Suzuki K.-i.T."/>
            <person name="Hayashi T."/>
            <person name="Toyoda A."/>
            <person name="Oliveira C."/>
            <person name="Osipova E."/>
            <person name="Leigh N.D."/>
            <person name="Simon A."/>
            <person name="Yun M.H."/>
        </authorList>
    </citation>
    <scope>NUCLEOTIDE SEQUENCE</scope>
    <source>
        <strain evidence="1">20211129_DDA</strain>
        <tissue evidence="1">Liver</tissue>
    </source>
</reference>
<sequence>MMGERTALKRSLSSPTLEDHDIALLLTASGGLKTDVALMPRTKPRYYILLNHPHDRRGGERSGLPPILWRLRVVMGGAEQYYSSAVSLEEAKDLKSADVLGTYIGDLTEFESVPWIYGNATGRSPTM</sequence>
<accession>A0AAV7TP87</accession>
<keyword evidence="2" id="KW-1185">Reference proteome</keyword>
<gene>
    <name evidence="1" type="ORF">NDU88_002831</name>
</gene>
<name>A0AAV7TP87_PLEWA</name>
<comment type="caution">
    <text evidence="1">The sequence shown here is derived from an EMBL/GenBank/DDBJ whole genome shotgun (WGS) entry which is preliminary data.</text>
</comment>
<dbReference type="EMBL" id="JANPWB010000006">
    <property type="protein sequence ID" value="KAJ1177578.1"/>
    <property type="molecule type" value="Genomic_DNA"/>
</dbReference>
<dbReference type="Proteomes" id="UP001066276">
    <property type="component" value="Chromosome 3_2"/>
</dbReference>
<organism evidence="1 2">
    <name type="scientific">Pleurodeles waltl</name>
    <name type="common">Iberian ribbed newt</name>
    <dbReference type="NCBI Taxonomy" id="8319"/>
    <lineage>
        <taxon>Eukaryota</taxon>
        <taxon>Metazoa</taxon>
        <taxon>Chordata</taxon>
        <taxon>Craniata</taxon>
        <taxon>Vertebrata</taxon>
        <taxon>Euteleostomi</taxon>
        <taxon>Amphibia</taxon>
        <taxon>Batrachia</taxon>
        <taxon>Caudata</taxon>
        <taxon>Salamandroidea</taxon>
        <taxon>Salamandridae</taxon>
        <taxon>Pleurodelinae</taxon>
        <taxon>Pleurodeles</taxon>
    </lineage>
</organism>
<evidence type="ECO:0000313" key="1">
    <source>
        <dbReference type="EMBL" id="KAJ1177578.1"/>
    </source>
</evidence>
<dbReference type="AlphaFoldDB" id="A0AAV7TP87"/>
<proteinExistence type="predicted"/>